<reference evidence="2" key="2">
    <citation type="submission" date="2014-06" db="EMBL/GenBank/DDBJ databases">
        <authorList>
            <person name="Aslett M."/>
        </authorList>
    </citation>
    <scope>NUCLEOTIDE SEQUENCE</scope>
</reference>
<feature type="chain" id="PRO_5041035878" evidence="1">
    <location>
        <begin position="30"/>
        <end position="72"/>
    </location>
</feature>
<proteinExistence type="predicted"/>
<keyword evidence="1" id="KW-0732">Signal</keyword>
<evidence type="ECO:0000313" key="2">
    <source>
        <dbReference type="EMBL" id="CDS24481.1"/>
    </source>
</evidence>
<sequence>MLLHLHHSMVCHPLLKTIWLMCMFDWVISSLSAVLQCAQSPSSVRAHCYPSHILSFHPNGNNKLLHNTGGSS</sequence>
<dbReference type="WBParaSite" id="EgrG_000330400">
    <property type="protein sequence ID" value="EgrG_000330400"/>
    <property type="gene ID" value="EgrG_000330400"/>
</dbReference>
<accession>A0A068X143</accession>
<evidence type="ECO:0000313" key="3">
    <source>
        <dbReference type="Proteomes" id="UP000492820"/>
    </source>
</evidence>
<dbReference type="AlphaFoldDB" id="A0A068X143"/>
<gene>
    <name evidence="2" type="ORF">EgrG_000330400</name>
</gene>
<protein>
    <submittedName>
        <fullName evidence="4">Secreted protein</fullName>
    </submittedName>
</protein>
<evidence type="ECO:0000313" key="4">
    <source>
        <dbReference type="WBParaSite" id="EgrG_000330400"/>
    </source>
</evidence>
<reference evidence="2 3" key="1">
    <citation type="journal article" date="2013" name="Nature">
        <title>The genomes of four tapeworm species reveal adaptations to parasitism.</title>
        <authorList>
            <person name="Tsai I.J."/>
            <person name="Zarowiecki M."/>
            <person name="Holroyd N."/>
            <person name="Garciarrubio A."/>
            <person name="Sanchez-Flores A."/>
            <person name="Brooks K.L."/>
            <person name="Tracey A."/>
            <person name="Bobes R.J."/>
            <person name="Fragoso G."/>
            <person name="Sciutto E."/>
            <person name="Aslett M."/>
            <person name="Beasley H."/>
            <person name="Bennett H.M."/>
            <person name="Cai J."/>
            <person name="Camicia F."/>
            <person name="Clark R."/>
            <person name="Cucher M."/>
            <person name="De Silva N."/>
            <person name="Day T.A."/>
            <person name="Deplazes P."/>
            <person name="Estrada K."/>
            <person name="Fernandez C."/>
            <person name="Holland P.W."/>
            <person name="Hou J."/>
            <person name="Hu S."/>
            <person name="Huckvale T."/>
            <person name="Hung S.S."/>
            <person name="Kamenetzky L."/>
            <person name="Keane J.A."/>
            <person name="Kiss F."/>
            <person name="Koziol U."/>
            <person name="Lambert O."/>
            <person name="Liu K."/>
            <person name="Luo X."/>
            <person name="Luo Y."/>
            <person name="Macchiaroli N."/>
            <person name="Nichol S."/>
            <person name="Paps J."/>
            <person name="Parkinson J."/>
            <person name="Pouchkina-Stantcheva N."/>
            <person name="Riddiford N."/>
            <person name="Rosenzvit M."/>
            <person name="Salinas G."/>
            <person name="Wasmuth J.D."/>
            <person name="Zamanian M."/>
            <person name="Zheng Y."/>
            <person name="Cai X."/>
            <person name="Soberon X."/>
            <person name="Olson P.D."/>
            <person name="Laclette J.P."/>
            <person name="Brehm K."/>
            <person name="Berriman M."/>
            <person name="Garciarrubio A."/>
            <person name="Bobes R.J."/>
            <person name="Fragoso G."/>
            <person name="Sanchez-Flores A."/>
            <person name="Estrada K."/>
            <person name="Cevallos M.A."/>
            <person name="Morett E."/>
            <person name="Gonzalez V."/>
            <person name="Portillo T."/>
            <person name="Ochoa-Leyva A."/>
            <person name="Jose M.V."/>
            <person name="Sciutto E."/>
            <person name="Landa A."/>
            <person name="Jimenez L."/>
            <person name="Valdes V."/>
            <person name="Carrero J.C."/>
            <person name="Larralde C."/>
            <person name="Morales-Montor J."/>
            <person name="Limon-Lason J."/>
            <person name="Soberon X."/>
            <person name="Laclette J.P."/>
        </authorList>
    </citation>
    <scope>NUCLEOTIDE SEQUENCE [LARGE SCALE GENOMIC DNA]</scope>
</reference>
<organism evidence="2">
    <name type="scientific">Echinococcus granulosus</name>
    <name type="common">Hydatid tapeworm</name>
    <dbReference type="NCBI Taxonomy" id="6210"/>
    <lineage>
        <taxon>Eukaryota</taxon>
        <taxon>Metazoa</taxon>
        <taxon>Spiralia</taxon>
        <taxon>Lophotrochozoa</taxon>
        <taxon>Platyhelminthes</taxon>
        <taxon>Cestoda</taxon>
        <taxon>Eucestoda</taxon>
        <taxon>Cyclophyllidea</taxon>
        <taxon>Taeniidae</taxon>
        <taxon>Echinococcus</taxon>
        <taxon>Echinococcus granulosus group</taxon>
    </lineage>
</organism>
<dbReference type="EMBL" id="LK028606">
    <property type="protein sequence ID" value="CDS24481.1"/>
    <property type="molecule type" value="Genomic_DNA"/>
</dbReference>
<reference evidence="4" key="3">
    <citation type="submission" date="2020-10" db="UniProtKB">
        <authorList>
            <consortium name="WormBaseParasite"/>
        </authorList>
    </citation>
    <scope>IDENTIFICATION</scope>
</reference>
<evidence type="ECO:0000256" key="1">
    <source>
        <dbReference type="SAM" id="SignalP"/>
    </source>
</evidence>
<dbReference type="Proteomes" id="UP000492820">
    <property type="component" value="Unassembled WGS sequence"/>
</dbReference>
<name>A0A068X143_ECHGR</name>
<feature type="signal peptide" evidence="1">
    <location>
        <begin position="1"/>
        <end position="29"/>
    </location>
</feature>